<dbReference type="PANTHER" id="PTHR43143">
    <property type="entry name" value="METALLOPHOSPHOESTERASE, CALCINEURIN SUPERFAMILY"/>
    <property type="match status" value="1"/>
</dbReference>
<reference evidence="3" key="1">
    <citation type="journal article" date="2020" name="bioRxiv">
        <title>Comparative genomics of Chlamydomonas.</title>
        <authorList>
            <person name="Craig R.J."/>
            <person name="Hasan A.R."/>
            <person name="Ness R.W."/>
            <person name="Keightley P.D."/>
        </authorList>
    </citation>
    <scope>NUCLEOTIDE SEQUENCE</scope>
    <source>
        <strain evidence="3">SAG 7.73</strain>
    </source>
</reference>
<evidence type="ECO:0000259" key="2">
    <source>
        <dbReference type="Pfam" id="PF00149"/>
    </source>
</evidence>
<feature type="domain" description="Calcineurin-like phosphoesterase" evidence="2">
    <location>
        <begin position="45"/>
        <end position="279"/>
    </location>
</feature>
<dbReference type="EMBL" id="JAEHOC010000005">
    <property type="protein sequence ID" value="KAG2441761.1"/>
    <property type="molecule type" value="Genomic_DNA"/>
</dbReference>
<dbReference type="PANTHER" id="PTHR43143:SF1">
    <property type="entry name" value="SERINE_THREONINE-PROTEIN PHOSPHATASE CPPED1"/>
    <property type="match status" value="1"/>
</dbReference>
<gene>
    <name evidence="3" type="ORF">HXX76_003374</name>
</gene>
<dbReference type="SUPFAM" id="SSF56300">
    <property type="entry name" value="Metallo-dependent phosphatases"/>
    <property type="match status" value="1"/>
</dbReference>
<feature type="region of interest" description="Disordered" evidence="1">
    <location>
        <begin position="356"/>
        <end position="403"/>
    </location>
</feature>
<evidence type="ECO:0000313" key="4">
    <source>
        <dbReference type="Proteomes" id="UP000650467"/>
    </source>
</evidence>
<dbReference type="Gene3D" id="3.60.21.10">
    <property type="match status" value="1"/>
</dbReference>
<dbReference type="InterPro" id="IPR051918">
    <property type="entry name" value="STPP_CPPED1"/>
</dbReference>
<evidence type="ECO:0000256" key="1">
    <source>
        <dbReference type="SAM" id="MobiDB-lite"/>
    </source>
</evidence>
<dbReference type="InterPro" id="IPR004843">
    <property type="entry name" value="Calcineurin-like_PHP"/>
</dbReference>
<accession>A0A835W9M9</accession>
<organism evidence="3 4">
    <name type="scientific">Chlamydomonas incerta</name>
    <dbReference type="NCBI Taxonomy" id="51695"/>
    <lineage>
        <taxon>Eukaryota</taxon>
        <taxon>Viridiplantae</taxon>
        <taxon>Chlorophyta</taxon>
        <taxon>core chlorophytes</taxon>
        <taxon>Chlorophyceae</taxon>
        <taxon>CS clade</taxon>
        <taxon>Chlamydomonadales</taxon>
        <taxon>Chlamydomonadaceae</taxon>
        <taxon>Chlamydomonas</taxon>
    </lineage>
</organism>
<comment type="caution">
    <text evidence="3">The sequence shown here is derived from an EMBL/GenBank/DDBJ whole genome shotgun (WGS) entry which is preliminary data.</text>
</comment>
<protein>
    <recommendedName>
        <fullName evidence="2">Calcineurin-like phosphoesterase domain-containing protein</fullName>
    </recommendedName>
</protein>
<dbReference type="AlphaFoldDB" id="A0A835W9M9"/>
<dbReference type="OrthoDB" id="9675250at2759"/>
<sequence>MVAAKHGSFINSRTATVVLASCALLAGIYLLASSARGATEREGDIRVALLADAHLIGPQYVCCTESNDVDNESIMKTVERLRSAQRQIEKLSPPPAAVVFLGDVIHNGYYSHDFEWYLANRNAYTVGGEIFGNFSVPVRYLWGNHDYHTSCGSAADSYDRTGLSHRLFRHFLGPSALPYSAVQMGRYRLIFLNAMLGPSWDPTHPRCDTKYASLGAEQLLWLERQLAGGGGQPAFVFMHHPLPAALRNEAPELRHPDVLSVLLAHADNIMAVFSGHYHRGLDWRNAYPFPVLTLPACRYDPDNWFLIELPREGPLRSWRLLDWEKNKGGARCSDTWVYPAAAAEGAAPAAAAAAEGPAAEGGGGGAAAAAGGAGGGGAGPGYAASAPHPMEPQPQETGSCGTPRLEEVGTYELEALQNVDDVPGPTGHQFNPEPPCCLTFQRAFLERCMQEGPAAACCGILGEHLRPSSAAYGASCMCWPPFWSQAQDTFRAAGRNASEVLERCAREHGKALQWPGRVGGSCLLPGSRELPPVA</sequence>
<dbReference type="GO" id="GO:0016787">
    <property type="term" value="F:hydrolase activity"/>
    <property type="evidence" value="ECO:0007669"/>
    <property type="project" value="InterPro"/>
</dbReference>
<keyword evidence="4" id="KW-1185">Reference proteome</keyword>
<feature type="compositionally biased region" description="Gly residues" evidence="1">
    <location>
        <begin position="359"/>
        <end position="380"/>
    </location>
</feature>
<name>A0A835W9M9_CHLIN</name>
<dbReference type="InterPro" id="IPR029052">
    <property type="entry name" value="Metallo-depent_PP-like"/>
</dbReference>
<proteinExistence type="predicted"/>
<dbReference type="Proteomes" id="UP000650467">
    <property type="component" value="Unassembled WGS sequence"/>
</dbReference>
<dbReference type="Pfam" id="PF00149">
    <property type="entry name" value="Metallophos"/>
    <property type="match status" value="1"/>
</dbReference>
<evidence type="ECO:0000313" key="3">
    <source>
        <dbReference type="EMBL" id="KAG2441761.1"/>
    </source>
</evidence>